<evidence type="ECO:0000313" key="1">
    <source>
        <dbReference type="EMBL" id="KAK7364555.1"/>
    </source>
</evidence>
<comment type="caution">
    <text evidence="1">The sequence shown here is derived from an EMBL/GenBank/DDBJ whole genome shotgun (WGS) entry which is preliminary data.</text>
</comment>
<name>A0AAN9N0P2_PHACN</name>
<accession>A0AAN9N0P2</accession>
<gene>
    <name evidence="1" type="ORF">VNO80_13292</name>
</gene>
<organism evidence="1 2">
    <name type="scientific">Phaseolus coccineus</name>
    <name type="common">Scarlet runner bean</name>
    <name type="synonym">Phaseolus multiflorus</name>
    <dbReference type="NCBI Taxonomy" id="3886"/>
    <lineage>
        <taxon>Eukaryota</taxon>
        <taxon>Viridiplantae</taxon>
        <taxon>Streptophyta</taxon>
        <taxon>Embryophyta</taxon>
        <taxon>Tracheophyta</taxon>
        <taxon>Spermatophyta</taxon>
        <taxon>Magnoliopsida</taxon>
        <taxon>eudicotyledons</taxon>
        <taxon>Gunneridae</taxon>
        <taxon>Pentapetalae</taxon>
        <taxon>rosids</taxon>
        <taxon>fabids</taxon>
        <taxon>Fabales</taxon>
        <taxon>Fabaceae</taxon>
        <taxon>Papilionoideae</taxon>
        <taxon>50 kb inversion clade</taxon>
        <taxon>NPAAA clade</taxon>
        <taxon>indigoferoid/millettioid clade</taxon>
        <taxon>Phaseoleae</taxon>
        <taxon>Phaseolus</taxon>
    </lineage>
</organism>
<sequence>MDLVVGPELVLRLGLGPLPSVALGSNRYPDFIVNSLSPEAAAAHWRRYGERSASDEDKIGANGSKREGEREKEKARDGVACFLWFGLFVCIHSFRVRAVRCCGRSARDLALGLWVGKSKVMNSREDARFEKGKGINSNRQSHTMFFFSNFPYAYGYREMFKLFQKWGRVFEVFIAKRLNAWGASLDKGSTYMETESLGVQGKEMNANPKSEYGCLLDPKPPLGGDVSSVRTRPSVSNTHAGLLGLKCSAILKRKLFATPEDENSGSCDEVDGERRFFKGESSKMQVMLRAMSNSGNSRQSITDSNILNCNRLFWSKQDLSTPLRIWELGKELGVTYEGEQEMIIQELEEMKVRDRKLKSGPRGVQGYPC</sequence>
<evidence type="ECO:0000313" key="2">
    <source>
        <dbReference type="Proteomes" id="UP001374584"/>
    </source>
</evidence>
<dbReference type="Proteomes" id="UP001374584">
    <property type="component" value="Unassembled WGS sequence"/>
</dbReference>
<proteinExistence type="predicted"/>
<keyword evidence="2" id="KW-1185">Reference proteome</keyword>
<protein>
    <submittedName>
        <fullName evidence="1">Uncharacterized protein</fullName>
    </submittedName>
</protein>
<dbReference type="EMBL" id="JAYMYR010000005">
    <property type="protein sequence ID" value="KAK7364555.1"/>
    <property type="molecule type" value="Genomic_DNA"/>
</dbReference>
<dbReference type="AlphaFoldDB" id="A0AAN9N0P2"/>
<reference evidence="1 2" key="1">
    <citation type="submission" date="2024-01" db="EMBL/GenBank/DDBJ databases">
        <title>The genomes of 5 underutilized Papilionoideae crops provide insights into root nodulation and disease resistanc.</title>
        <authorList>
            <person name="Jiang F."/>
        </authorList>
    </citation>
    <scope>NUCLEOTIDE SEQUENCE [LARGE SCALE GENOMIC DNA]</scope>
    <source>
        <strain evidence="1">JINMINGXINNONG_FW02</strain>
        <tissue evidence="1">Leaves</tissue>
    </source>
</reference>